<keyword evidence="2" id="KW-1185">Reference proteome</keyword>
<dbReference type="EMBL" id="BMAO01030786">
    <property type="protein sequence ID" value="GFQ70260.1"/>
    <property type="molecule type" value="Genomic_DNA"/>
</dbReference>
<accession>A0A8X6I3P1</accession>
<organism evidence="1 2">
    <name type="scientific">Trichonephila clavata</name>
    <name type="common">Joro spider</name>
    <name type="synonym">Nephila clavata</name>
    <dbReference type="NCBI Taxonomy" id="2740835"/>
    <lineage>
        <taxon>Eukaryota</taxon>
        <taxon>Metazoa</taxon>
        <taxon>Ecdysozoa</taxon>
        <taxon>Arthropoda</taxon>
        <taxon>Chelicerata</taxon>
        <taxon>Arachnida</taxon>
        <taxon>Araneae</taxon>
        <taxon>Araneomorphae</taxon>
        <taxon>Entelegynae</taxon>
        <taxon>Araneoidea</taxon>
        <taxon>Nephilidae</taxon>
        <taxon>Trichonephila</taxon>
    </lineage>
</organism>
<protein>
    <submittedName>
        <fullName evidence="1">Uncharacterized protein</fullName>
    </submittedName>
</protein>
<dbReference type="Proteomes" id="UP000887116">
    <property type="component" value="Unassembled WGS sequence"/>
</dbReference>
<reference evidence="1" key="1">
    <citation type="submission" date="2020-07" db="EMBL/GenBank/DDBJ databases">
        <title>Multicomponent nature underlies the extraordinary mechanical properties of spider dragline silk.</title>
        <authorList>
            <person name="Kono N."/>
            <person name="Nakamura H."/>
            <person name="Mori M."/>
            <person name="Yoshida Y."/>
            <person name="Ohtoshi R."/>
            <person name="Malay A.D."/>
            <person name="Moran D.A.P."/>
            <person name="Tomita M."/>
            <person name="Numata K."/>
            <person name="Arakawa K."/>
        </authorList>
    </citation>
    <scope>NUCLEOTIDE SEQUENCE</scope>
</reference>
<comment type="caution">
    <text evidence="1">The sequence shown here is derived from an EMBL/GenBank/DDBJ whole genome shotgun (WGS) entry which is preliminary data.</text>
</comment>
<evidence type="ECO:0000313" key="2">
    <source>
        <dbReference type="Proteomes" id="UP000887116"/>
    </source>
</evidence>
<evidence type="ECO:0000313" key="1">
    <source>
        <dbReference type="EMBL" id="GFQ70260.1"/>
    </source>
</evidence>
<dbReference type="OrthoDB" id="6406530at2759"/>
<sequence>MAHECCDCCKVPLPGMFINPLDGYDKNRLYKGFGPHWRWMKNPRGKPEFHPPVDVYAPEYQYYSKRFSQNLNLSRDPDYGRTEDMTLRLNGYGPKTV</sequence>
<gene>
    <name evidence="1" type="primary">AVEN_41775_1</name>
    <name evidence="1" type="ORF">TNCT_292951</name>
</gene>
<dbReference type="AlphaFoldDB" id="A0A8X6I3P1"/>
<proteinExistence type="predicted"/>
<name>A0A8X6I3P1_TRICU</name>